<organism evidence="1 2">
    <name type="scientific">Oceaniferula marina</name>
    <dbReference type="NCBI Taxonomy" id="2748318"/>
    <lineage>
        <taxon>Bacteria</taxon>
        <taxon>Pseudomonadati</taxon>
        <taxon>Verrucomicrobiota</taxon>
        <taxon>Verrucomicrobiia</taxon>
        <taxon>Verrucomicrobiales</taxon>
        <taxon>Verrucomicrobiaceae</taxon>
        <taxon>Oceaniferula</taxon>
    </lineage>
</organism>
<dbReference type="AlphaFoldDB" id="A0A851GFP4"/>
<comment type="caution">
    <text evidence="1">The sequence shown here is derived from an EMBL/GenBank/DDBJ whole genome shotgun (WGS) entry which is preliminary data.</text>
</comment>
<dbReference type="RefSeq" id="WP_178933391.1">
    <property type="nucleotide sequence ID" value="NZ_JACBAZ010000005.1"/>
</dbReference>
<evidence type="ECO:0000313" key="2">
    <source>
        <dbReference type="Proteomes" id="UP000557872"/>
    </source>
</evidence>
<proteinExistence type="predicted"/>
<evidence type="ECO:0000313" key="1">
    <source>
        <dbReference type="EMBL" id="NWK56588.1"/>
    </source>
</evidence>
<evidence type="ECO:0008006" key="3">
    <source>
        <dbReference type="Google" id="ProtNLM"/>
    </source>
</evidence>
<protein>
    <recommendedName>
        <fullName evidence="3">Type II toxin-antitoxin system RelE/ParE family toxin</fullName>
    </recommendedName>
</protein>
<gene>
    <name evidence="1" type="ORF">HW115_13280</name>
</gene>
<dbReference type="Proteomes" id="UP000557872">
    <property type="component" value="Unassembled WGS sequence"/>
</dbReference>
<accession>A0A851GFP4</accession>
<reference evidence="1 2" key="1">
    <citation type="submission" date="2020-07" db="EMBL/GenBank/DDBJ databases">
        <title>Roseicoccus Jingziensis gen. nov., sp. nov., isolated from coastal seawater.</title>
        <authorList>
            <person name="Feng X."/>
        </authorList>
    </citation>
    <scope>NUCLEOTIDE SEQUENCE [LARGE SCALE GENOMIC DNA]</scope>
    <source>
        <strain evidence="1 2">N1E253</strain>
    </source>
</reference>
<dbReference type="EMBL" id="JACBAZ010000005">
    <property type="protein sequence ID" value="NWK56588.1"/>
    <property type="molecule type" value="Genomic_DNA"/>
</dbReference>
<name>A0A851GFP4_9BACT</name>
<sequence>MRIEYTAQARLDLLEGLSYYEEHQPGLAADFYREFAHAELEILEAPEFWHPIAGGYRRNT</sequence>
<keyword evidence="2" id="KW-1185">Reference proteome</keyword>